<keyword evidence="1" id="KW-0436">Ligase</keyword>
<dbReference type="EMBL" id="LQOJ01000020">
    <property type="protein sequence ID" value="ORV06742.1"/>
    <property type="molecule type" value="Genomic_DNA"/>
</dbReference>
<protein>
    <submittedName>
        <fullName evidence="1">Fatty-acid--CoA ligase</fullName>
    </submittedName>
</protein>
<dbReference type="GO" id="GO:0016874">
    <property type="term" value="F:ligase activity"/>
    <property type="evidence" value="ECO:0007669"/>
    <property type="project" value="UniProtKB-KW"/>
</dbReference>
<name>A0A1X1RI34_MYCFA</name>
<evidence type="ECO:0000313" key="1">
    <source>
        <dbReference type="EMBL" id="ORV06742.1"/>
    </source>
</evidence>
<accession>A0A1X1RI34</accession>
<reference evidence="1 2" key="1">
    <citation type="submission" date="2016-01" db="EMBL/GenBank/DDBJ databases">
        <title>The new phylogeny of the genus Mycobacterium.</title>
        <authorList>
            <person name="Tarcisio F."/>
            <person name="Conor M."/>
            <person name="Antonella G."/>
            <person name="Elisabetta G."/>
            <person name="Giulia F.S."/>
            <person name="Sara T."/>
            <person name="Anna F."/>
            <person name="Clotilde B."/>
            <person name="Roberto B."/>
            <person name="Veronica D.S."/>
            <person name="Fabio R."/>
            <person name="Monica P."/>
            <person name="Olivier J."/>
            <person name="Enrico T."/>
            <person name="Nicola S."/>
        </authorList>
    </citation>
    <scope>NUCLEOTIDE SEQUENCE [LARGE SCALE GENOMIC DNA]</scope>
    <source>
        <strain evidence="1 2">DSM 44179</strain>
    </source>
</reference>
<dbReference type="STRING" id="1793.AWC04_04635"/>
<dbReference type="Proteomes" id="UP000193484">
    <property type="component" value="Unassembled WGS sequence"/>
</dbReference>
<evidence type="ECO:0000313" key="2">
    <source>
        <dbReference type="Proteomes" id="UP000193484"/>
    </source>
</evidence>
<dbReference type="AlphaFoldDB" id="A0A1X1RI34"/>
<organism evidence="1 2">
    <name type="scientific">Mycolicibacterium fallax</name>
    <name type="common">Mycobacterium fallax</name>
    <dbReference type="NCBI Taxonomy" id="1793"/>
    <lineage>
        <taxon>Bacteria</taxon>
        <taxon>Bacillati</taxon>
        <taxon>Actinomycetota</taxon>
        <taxon>Actinomycetes</taxon>
        <taxon>Mycobacteriales</taxon>
        <taxon>Mycobacteriaceae</taxon>
        <taxon>Mycolicibacterium</taxon>
    </lineage>
</organism>
<comment type="caution">
    <text evidence="1">The sequence shown here is derived from an EMBL/GenBank/DDBJ whole genome shotgun (WGS) entry which is preliminary data.</text>
</comment>
<dbReference type="RefSeq" id="WP_085093571.1">
    <property type="nucleotide sequence ID" value="NZ_AP022603.1"/>
</dbReference>
<keyword evidence="2" id="KW-1185">Reference proteome</keyword>
<gene>
    <name evidence="1" type="ORF">AWC04_04635</name>
</gene>
<proteinExistence type="predicted"/>
<sequence>MSEGNPSIAGMYRHSMVIASDFRIPSPEKVRPLLERNRSGLAEMGAHHVLIYRSIAEPGRVLVMIGLGGREPVVDLLRSGAFHSWFDTVGVQDLPAVFAGEIIERFDFTEHGGGGDEPGHAVIAAIVAAQDTALLAVNLGASRERFRAAGIRKTWVFGAFDDPGEVLILQEVADEAAAKAWVRRHDAAADWMAETGIGVYPPLFLGEFVALVEVDPPA</sequence>